<dbReference type="EC" id="3.2.1.52" evidence="3"/>
<organism evidence="7 8">
    <name type="scientific">Marinithermofilum abyssi</name>
    <dbReference type="NCBI Taxonomy" id="1571185"/>
    <lineage>
        <taxon>Bacteria</taxon>
        <taxon>Bacillati</taxon>
        <taxon>Bacillota</taxon>
        <taxon>Bacilli</taxon>
        <taxon>Bacillales</taxon>
        <taxon>Thermoactinomycetaceae</taxon>
        <taxon>Marinithermofilum</taxon>
    </lineage>
</organism>
<dbReference type="NCBIfam" id="NF003740">
    <property type="entry name" value="PRK05337.1"/>
    <property type="match status" value="1"/>
</dbReference>
<dbReference type="GO" id="GO:0009254">
    <property type="term" value="P:peptidoglycan turnover"/>
    <property type="evidence" value="ECO:0007669"/>
    <property type="project" value="TreeGrafter"/>
</dbReference>
<comment type="caution">
    <text evidence="7">The sequence shown here is derived from an EMBL/GenBank/DDBJ whole genome shotgun (WGS) entry which is preliminary data.</text>
</comment>
<dbReference type="Gene3D" id="3.20.20.300">
    <property type="entry name" value="Glycoside hydrolase, family 3, N-terminal domain"/>
    <property type="match status" value="1"/>
</dbReference>
<evidence type="ECO:0000313" key="7">
    <source>
        <dbReference type="EMBL" id="GGE19929.1"/>
    </source>
</evidence>
<accession>A0A8J2YDT5</accession>
<sequence length="581" mass="62927">MQRWIRGAAGLVLFGILAVILSSSEPAATSVAGLPDPRGEDWPDRMLAHMTLEEKVGQMLMVGFHNGDAPAYEMNRQALRLVQKYHVGGMILFDRNIESPRQVTRLTRQLQGHALGSSPGIPLLISVDQEGGKVSRFDEGVTPFPGNMALGATRDPALAFQAGKITGAELRSMGIHMNLAPVMDVNNNAANPVIGVRSFSGDPELTAVMGLAQIRGYHEGQVLTAVKHFPGHGDTDTDSHLDLPTVNHSMKRLHEVELVPFRQAIQRGVDAVMSAHITFPAIEGKGGIPGTLSHRVLTGLLRERMGYQGVIITDDMEMGAIAEHFGSAKAAVRAVQAGADLILISHDEVVQQKAMAALVNAVRQGTIPEKRIDQSVRRILQLKQQRLGAHSIVREPTPKSLPAEKNCSRIAEEIAERAVTLVQNPQNILPLKSEKHRRLLVIAPVRGELLAQAFRESGFQAASREMSLDPDPKEVHLLIEAGKKVDAVIVAVSQSQLHKGQQKAVRGIYSTRKPVVVLGLDTPYDVLGLPKEVPYLALYSAHPASLREAARIVAGEAEAAGRLPVEIPGRYPMGYGLSLKK</sequence>
<dbReference type="InterPro" id="IPR017853">
    <property type="entry name" value="GH"/>
</dbReference>
<evidence type="ECO:0000259" key="6">
    <source>
        <dbReference type="Pfam" id="PF00933"/>
    </source>
</evidence>
<evidence type="ECO:0000256" key="2">
    <source>
        <dbReference type="ARBA" id="ARBA00005336"/>
    </source>
</evidence>
<dbReference type="SUPFAM" id="SSF51445">
    <property type="entry name" value="(Trans)glycosidases"/>
    <property type="match status" value="1"/>
</dbReference>
<dbReference type="InterPro" id="IPR036881">
    <property type="entry name" value="Glyco_hydro_3_C_sf"/>
</dbReference>
<dbReference type="Gene3D" id="3.40.50.1700">
    <property type="entry name" value="Glycoside hydrolase family 3 C-terminal domain"/>
    <property type="match status" value="1"/>
</dbReference>
<proteinExistence type="inferred from homology"/>
<dbReference type="RefSeq" id="WP_188647972.1">
    <property type="nucleotide sequence ID" value="NZ_BMHQ01000007.1"/>
</dbReference>
<dbReference type="PANTHER" id="PTHR30480:SF13">
    <property type="entry name" value="BETA-HEXOSAMINIDASE"/>
    <property type="match status" value="1"/>
</dbReference>
<reference evidence="7" key="1">
    <citation type="journal article" date="2014" name="Int. J. Syst. Evol. Microbiol.">
        <title>Complete genome sequence of Corynebacterium casei LMG S-19264T (=DSM 44701T), isolated from a smear-ripened cheese.</title>
        <authorList>
            <consortium name="US DOE Joint Genome Institute (JGI-PGF)"/>
            <person name="Walter F."/>
            <person name="Albersmeier A."/>
            <person name="Kalinowski J."/>
            <person name="Ruckert C."/>
        </authorList>
    </citation>
    <scope>NUCLEOTIDE SEQUENCE</scope>
    <source>
        <strain evidence="7">CGMCC 1.15179</strain>
    </source>
</reference>
<reference evidence="7" key="2">
    <citation type="submission" date="2020-09" db="EMBL/GenBank/DDBJ databases">
        <authorList>
            <person name="Sun Q."/>
            <person name="Zhou Y."/>
        </authorList>
    </citation>
    <scope>NUCLEOTIDE SEQUENCE</scope>
    <source>
        <strain evidence="7">CGMCC 1.15179</strain>
    </source>
</reference>
<gene>
    <name evidence="7" type="ORF">GCM10011571_22360</name>
</gene>
<dbReference type="EMBL" id="BMHQ01000007">
    <property type="protein sequence ID" value="GGE19929.1"/>
    <property type="molecule type" value="Genomic_DNA"/>
</dbReference>
<dbReference type="Proteomes" id="UP000625210">
    <property type="component" value="Unassembled WGS sequence"/>
</dbReference>
<evidence type="ECO:0000256" key="4">
    <source>
        <dbReference type="ARBA" id="ARBA00022801"/>
    </source>
</evidence>
<keyword evidence="8" id="KW-1185">Reference proteome</keyword>
<feature type="domain" description="Glycoside hydrolase family 3 N-terminal" evidence="6">
    <location>
        <begin position="51"/>
        <end position="382"/>
    </location>
</feature>
<dbReference type="InterPro" id="IPR036962">
    <property type="entry name" value="Glyco_hydro_3_N_sf"/>
</dbReference>
<dbReference type="Pfam" id="PF00933">
    <property type="entry name" value="Glyco_hydro_3"/>
    <property type="match status" value="1"/>
</dbReference>
<evidence type="ECO:0000256" key="3">
    <source>
        <dbReference type="ARBA" id="ARBA00012663"/>
    </source>
</evidence>
<dbReference type="InterPro" id="IPR050226">
    <property type="entry name" value="NagZ_Beta-hexosaminidase"/>
</dbReference>
<dbReference type="GO" id="GO:0005975">
    <property type="term" value="P:carbohydrate metabolic process"/>
    <property type="evidence" value="ECO:0007669"/>
    <property type="project" value="InterPro"/>
</dbReference>
<name>A0A8J2YDT5_9BACL</name>
<comment type="similarity">
    <text evidence="2">Belongs to the glycosyl hydrolase 3 family.</text>
</comment>
<dbReference type="PRINTS" id="PR00133">
    <property type="entry name" value="GLHYDRLASE3"/>
</dbReference>
<keyword evidence="5" id="KW-0326">Glycosidase</keyword>
<protein>
    <recommendedName>
        <fullName evidence="3">beta-N-acetylhexosaminidase</fullName>
        <ecNumber evidence="3">3.2.1.52</ecNumber>
    </recommendedName>
</protein>
<keyword evidence="4" id="KW-0378">Hydrolase</keyword>
<dbReference type="AlphaFoldDB" id="A0A8J2YDT5"/>
<evidence type="ECO:0000256" key="5">
    <source>
        <dbReference type="ARBA" id="ARBA00023295"/>
    </source>
</evidence>
<dbReference type="SUPFAM" id="SSF52279">
    <property type="entry name" value="Beta-D-glucan exohydrolase, C-terminal domain"/>
    <property type="match status" value="1"/>
</dbReference>
<dbReference type="InterPro" id="IPR001764">
    <property type="entry name" value="Glyco_hydro_3_N"/>
</dbReference>
<comment type="catalytic activity">
    <reaction evidence="1">
        <text>Hydrolysis of terminal non-reducing N-acetyl-D-hexosamine residues in N-acetyl-beta-D-hexosaminides.</text>
        <dbReference type="EC" id="3.2.1.52"/>
    </reaction>
</comment>
<evidence type="ECO:0000256" key="1">
    <source>
        <dbReference type="ARBA" id="ARBA00001231"/>
    </source>
</evidence>
<dbReference type="GO" id="GO:0004563">
    <property type="term" value="F:beta-N-acetylhexosaminidase activity"/>
    <property type="evidence" value="ECO:0007669"/>
    <property type="project" value="UniProtKB-EC"/>
</dbReference>
<dbReference type="FunFam" id="3.20.20.300:FF:000014">
    <property type="entry name" value="Beta-hexosaminidase, lipoprotein"/>
    <property type="match status" value="1"/>
</dbReference>
<evidence type="ECO:0000313" key="8">
    <source>
        <dbReference type="Proteomes" id="UP000625210"/>
    </source>
</evidence>
<dbReference type="PANTHER" id="PTHR30480">
    <property type="entry name" value="BETA-HEXOSAMINIDASE-RELATED"/>
    <property type="match status" value="1"/>
</dbReference>